<protein>
    <submittedName>
        <fullName evidence="2">Uncharacterized protein</fullName>
    </submittedName>
</protein>
<dbReference type="AlphaFoldDB" id="A0AAP0NT23"/>
<organism evidence="2 3">
    <name type="scientific">Stephania japonica</name>
    <dbReference type="NCBI Taxonomy" id="461633"/>
    <lineage>
        <taxon>Eukaryota</taxon>
        <taxon>Viridiplantae</taxon>
        <taxon>Streptophyta</taxon>
        <taxon>Embryophyta</taxon>
        <taxon>Tracheophyta</taxon>
        <taxon>Spermatophyta</taxon>
        <taxon>Magnoliopsida</taxon>
        <taxon>Ranunculales</taxon>
        <taxon>Menispermaceae</taxon>
        <taxon>Menispermoideae</taxon>
        <taxon>Cissampelideae</taxon>
        <taxon>Stephania</taxon>
    </lineage>
</organism>
<accession>A0AAP0NT23</accession>
<reference evidence="2 3" key="1">
    <citation type="submission" date="2024-01" db="EMBL/GenBank/DDBJ databases">
        <title>Genome assemblies of Stephania.</title>
        <authorList>
            <person name="Yang L."/>
        </authorList>
    </citation>
    <scope>NUCLEOTIDE SEQUENCE [LARGE SCALE GENOMIC DNA]</scope>
    <source>
        <strain evidence="2">QJT</strain>
        <tissue evidence="2">Leaf</tissue>
    </source>
</reference>
<gene>
    <name evidence="2" type="ORF">Sjap_015687</name>
</gene>
<name>A0AAP0NT23_9MAGN</name>
<keyword evidence="3" id="KW-1185">Reference proteome</keyword>
<feature type="region of interest" description="Disordered" evidence="1">
    <location>
        <begin position="67"/>
        <end position="93"/>
    </location>
</feature>
<dbReference type="Proteomes" id="UP001417504">
    <property type="component" value="Unassembled WGS sequence"/>
</dbReference>
<evidence type="ECO:0000313" key="3">
    <source>
        <dbReference type="Proteomes" id="UP001417504"/>
    </source>
</evidence>
<evidence type="ECO:0000256" key="1">
    <source>
        <dbReference type="SAM" id="MobiDB-lite"/>
    </source>
</evidence>
<evidence type="ECO:0000313" key="2">
    <source>
        <dbReference type="EMBL" id="KAK9116740.1"/>
    </source>
</evidence>
<comment type="caution">
    <text evidence="2">The sequence shown here is derived from an EMBL/GenBank/DDBJ whole genome shotgun (WGS) entry which is preliminary data.</text>
</comment>
<proteinExistence type="predicted"/>
<sequence length="93" mass="10771">MAQEEPHFVLRLSVAELRLTKLLITNGSSRSWFIYHSNSKSSFLIACHAYLNSFATKPLFLAQKEEGRRKEYKGDRRTNLRNNTNTSPKKAKK</sequence>
<feature type="compositionally biased region" description="Basic and acidic residues" evidence="1">
    <location>
        <begin position="67"/>
        <end position="78"/>
    </location>
</feature>
<dbReference type="EMBL" id="JBBNAE010000006">
    <property type="protein sequence ID" value="KAK9116740.1"/>
    <property type="molecule type" value="Genomic_DNA"/>
</dbReference>